<feature type="compositionally biased region" description="Polar residues" evidence="6">
    <location>
        <begin position="59"/>
        <end position="74"/>
    </location>
</feature>
<keyword evidence="3 5" id="KW-0863">Zinc-finger</keyword>
<keyword evidence="4" id="KW-0862">Zinc</keyword>
<dbReference type="FunFam" id="3.30.160.60:FF:002343">
    <property type="entry name" value="Zinc finger protein 33A"/>
    <property type="match status" value="1"/>
</dbReference>
<reference evidence="8" key="1">
    <citation type="submission" date="2021-05" db="EMBL/GenBank/DDBJ databases">
        <authorList>
            <person name="Alioto T."/>
            <person name="Alioto T."/>
            <person name="Gomez Garrido J."/>
        </authorList>
    </citation>
    <scope>NUCLEOTIDE SEQUENCE</scope>
</reference>
<dbReference type="Gene3D" id="3.30.160.60">
    <property type="entry name" value="Classic Zinc Finger"/>
    <property type="match status" value="2"/>
</dbReference>
<dbReference type="GO" id="GO:0000978">
    <property type="term" value="F:RNA polymerase II cis-regulatory region sequence-specific DNA binding"/>
    <property type="evidence" value="ECO:0007669"/>
    <property type="project" value="TreeGrafter"/>
</dbReference>
<organism evidence="8">
    <name type="scientific">Cacopsylla melanoneura</name>
    <dbReference type="NCBI Taxonomy" id="428564"/>
    <lineage>
        <taxon>Eukaryota</taxon>
        <taxon>Metazoa</taxon>
        <taxon>Ecdysozoa</taxon>
        <taxon>Arthropoda</taxon>
        <taxon>Hexapoda</taxon>
        <taxon>Insecta</taxon>
        <taxon>Pterygota</taxon>
        <taxon>Neoptera</taxon>
        <taxon>Paraneoptera</taxon>
        <taxon>Hemiptera</taxon>
        <taxon>Sternorrhyncha</taxon>
        <taxon>Psylloidea</taxon>
        <taxon>Psyllidae</taxon>
        <taxon>Psyllinae</taxon>
        <taxon>Cacopsylla</taxon>
    </lineage>
</organism>
<evidence type="ECO:0000256" key="4">
    <source>
        <dbReference type="ARBA" id="ARBA00022833"/>
    </source>
</evidence>
<dbReference type="InterPro" id="IPR036236">
    <property type="entry name" value="Znf_C2H2_sf"/>
</dbReference>
<dbReference type="EMBL" id="HBUF01232556">
    <property type="protein sequence ID" value="CAG6673968.1"/>
    <property type="molecule type" value="Transcribed_RNA"/>
</dbReference>
<sequence length="199" mass="22948">MICLWSFKKVTYLKTFEISPFYFHCQPESNNYNSNSFHIAISDRCLRFVPPPEDDSLSNDKCSPSLDQSETATPSEPLPNVTCLHCSLSTPCVMKDMIRHGRLCEFNSVVTSAKLQFLCLFCSYIATARIAIKNHLSSHLGWKPYKCEHCVRRFTQKVVLQRHLLTHTGEKPFSCHLCDYRASRKYYITAHLNSYHGND</sequence>
<dbReference type="FunFam" id="3.30.160.60:FF:000100">
    <property type="entry name" value="Zinc finger 45-like"/>
    <property type="match status" value="1"/>
</dbReference>
<dbReference type="SUPFAM" id="SSF57667">
    <property type="entry name" value="beta-beta-alpha zinc fingers"/>
    <property type="match status" value="1"/>
</dbReference>
<protein>
    <submittedName>
        <fullName evidence="8">Asparagine-rich zinc finger protein AZF1</fullName>
    </submittedName>
</protein>
<evidence type="ECO:0000256" key="5">
    <source>
        <dbReference type="PROSITE-ProRule" id="PRU00042"/>
    </source>
</evidence>
<dbReference type="PANTHER" id="PTHR23235:SF120">
    <property type="entry name" value="KRUPPEL-LIKE FACTOR 15"/>
    <property type="match status" value="1"/>
</dbReference>
<dbReference type="GO" id="GO:0000981">
    <property type="term" value="F:DNA-binding transcription factor activity, RNA polymerase II-specific"/>
    <property type="evidence" value="ECO:0007669"/>
    <property type="project" value="TreeGrafter"/>
</dbReference>
<dbReference type="AlphaFoldDB" id="A0A8D8WWQ5"/>
<dbReference type="PROSITE" id="PS50157">
    <property type="entry name" value="ZINC_FINGER_C2H2_2"/>
    <property type="match status" value="1"/>
</dbReference>
<dbReference type="SMART" id="SM00355">
    <property type="entry name" value="ZnF_C2H2"/>
    <property type="match status" value="3"/>
</dbReference>
<evidence type="ECO:0000256" key="6">
    <source>
        <dbReference type="SAM" id="MobiDB-lite"/>
    </source>
</evidence>
<keyword evidence="1" id="KW-0479">Metal-binding</keyword>
<proteinExistence type="predicted"/>
<name>A0A8D8WWQ5_9HEMI</name>
<evidence type="ECO:0000256" key="2">
    <source>
        <dbReference type="ARBA" id="ARBA00022737"/>
    </source>
</evidence>
<evidence type="ECO:0000259" key="7">
    <source>
        <dbReference type="PROSITE" id="PS50157"/>
    </source>
</evidence>
<keyword evidence="2" id="KW-0677">Repeat</keyword>
<accession>A0A8D8WWQ5</accession>
<evidence type="ECO:0000256" key="1">
    <source>
        <dbReference type="ARBA" id="ARBA00022723"/>
    </source>
</evidence>
<dbReference type="InterPro" id="IPR013087">
    <property type="entry name" value="Znf_C2H2_type"/>
</dbReference>
<evidence type="ECO:0000313" key="8">
    <source>
        <dbReference type="EMBL" id="CAG6673968.1"/>
    </source>
</evidence>
<feature type="domain" description="C2H2-type" evidence="7">
    <location>
        <begin position="145"/>
        <end position="172"/>
    </location>
</feature>
<dbReference type="GO" id="GO:0008270">
    <property type="term" value="F:zinc ion binding"/>
    <property type="evidence" value="ECO:0007669"/>
    <property type="project" value="UniProtKB-KW"/>
</dbReference>
<dbReference type="PANTHER" id="PTHR23235">
    <property type="entry name" value="KRUEPPEL-LIKE TRANSCRIPTION FACTOR"/>
    <property type="match status" value="1"/>
</dbReference>
<feature type="region of interest" description="Disordered" evidence="6">
    <location>
        <begin position="56"/>
        <end position="76"/>
    </location>
</feature>
<dbReference type="PROSITE" id="PS00028">
    <property type="entry name" value="ZINC_FINGER_C2H2_1"/>
    <property type="match status" value="1"/>
</dbReference>
<evidence type="ECO:0000256" key="3">
    <source>
        <dbReference type="ARBA" id="ARBA00022771"/>
    </source>
</evidence>